<proteinExistence type="predicted"/>
<dbReference type="Proteomes" id="UP000030748">
    <property type="component" value="Unassembled WGS sequence"/>
</dbReference>
<protein>
    <submittedName>
        <fullName evidence="1">Uncharacterized protein</fullName>
    </submittedName>
</protein>
<dbReference type="EMBL" id="KI632106">
    <property type="protein sequence ID" value="EYU24835.1"/>
    <property type="molecule type" value="Genomic_DNA"/>
</dbReference>
<gene>
    <name evidence="1" type="ORF">MIMGU_mgv1a009652mg</name>
</gene>
<evidence type="ECO:0000313" key="1">
    <source>
        <dbReference type="EMBL" id="EYU24835.1"/>
    </source>
</evidence>
<sequence>MVPIVLTSVRNCFSPWLTLSSLFTAITVESGKTPLKTEPNPPPPNLSEKFLVAFCKSLYPNATKEPSTTPLALPDSRPHFLHIIKTATRIAITAIEPKAAPITTPFLFLPPPKTEEEPERLVANSIIRRSKSNNYSHRTRKRYKSNYSSKTIHTLPNSQQSTLANYRATAYTVQIHLPHTSTRIIVQIPIALRSTREPRQAIAERFRVLVASTERPAISVHHALLSRLRPEQIPIGINVIPRQLLDLPGNIHDESRHDRRIVERIREVALVGGVDVGEVVDVIQCHFGDFTENMTVPGTTCPILLTSIPSYDVLTPDWIELEGEKARGRIVQIFP</sequence>
<name>A0A022QE77_ERYGU</name>
<reference evidence="1 2" key="1">
    <citation type="journal article" date="2013" name="Proc. Natl. Acad. Sci. U.S.A.">
        <title>Fine-scale variation in meiotic recombination in Mimulus inferred from population shotgun sequencing.</title>
        <authorList>
            <person name="Hellsten U."/>
            <person name="Wright K.M."/>
            <person name="Jenkins J."/>
            <person name="Shu S."/>
            <person name="Yuan Y."/>
            <person name="Wessler S.R."/>
            <person name="Schmutz J."/>
            <person name="Willis J.H."/>
            <person name="Rokhsar D.S."/>
        </authorList>
    </citation>
    <scope>NUCLEOTIDE SEQUENCE [LARGE SCALE GENOMIC DNA]</scope>
    <source>
        <strain evidence="2">cv. DUN x IM62</strain>
    </source>
</reference>
<evidence type="ECO:0000313" key="2">
    <source>
        <dbReference type="Proteomes" id="UP000030748"/>
    </source>
</evidence>
<dbReference type="AlphaFoldDB" id="A0A022QE77"/>
<organism evidence="1 2">
    <name type="scientific">Erythranthe guttata</name>
    <name type="common">Yellow monkey flower</name>
    <name type="synonym">Mimulus guttatus</name>
    <dbReference type="NCBI Taxonomy" id="4155"/>
    <lineage>
        <taxon>Eukaryota</taxon>
        <taxon>Viridiplantae</taxon>
        <taxon>Streptophyta</taxon>
        <taxon>Embryophyta</taxon>
        <taxon>Tracheophyta</taxon>
        <taxon>Spermatophyta</taxon>
        <taxon>Magnoliopsida</taxon>
        <taxon>eudicotyledons</taxon>
        <taxon>Gunneridae</taxon>
        <taxon>Pentapetalae</taxon>
        <taxon>asterids</taxon>
        <taxon>lamiids</taxon>
        <taxon>Lamiales</taxon>
        <taxon>Phrymaceae</taxon>
        <taxon>Erythranthe</taxon>
    </lineage>
</organism>
<accession>A0A022QE77</accession>
<keyword evidence="2" id="KW-1185">Reference proteome</keyword>